<protein>
    <submittedName>
        <fullName evidence="2">Uncharacterized protein</fullName>
    </submittedName>
</protein>
<name>A0A8C4QMY2_EPTBU</name>
<evidence type="ECO:0000313" key="2">
    <source>
        <dbReference type="Ensembl" id="ENSEBUP00000017746.1"/>
    </source>
</evidence>
<evidence type="ECO:0000256" key="1">
    <source>
        <dbReference type="SAM" id="MobiDB-lite"/>
    </source>
</evidence>
<evidence type="ECO:0000313" key="3">
    <source>
        <dbReference type="Proteomes" id="UP000694388"/>
    </source>
</evidence>
<sequence>MSPKVTFKITLTSDPKPRYQARMDLPPPPRGGGGGGGGGGASSSSVVALQYVRVPGFFMLPFHTMLQETLVK</sequence>
<feature type="region of interest" description="Disordered" evidence="1">
    <location>
        <begin position="13"/>
        <end position="43"/>
    </location>
</feature>
<proteinExistence type="predicted"/>
<keyword evidence="3" id="KW-1185">Reference proteome</keyword>
<feature type="compositionally biased region" description="Gly residues" evidence="1">
    <location>
        <begin position="31"/>
        <end position="41"/>
    </location>
</feature>
<dbReference type="AlphaFoldDB" id="A0A8C4QMY2"/>
<accession>A0A8C4QMY2</accession>
<reference evidence="2" key="2">
    <citation type="submission" date="2025-09" db="UniProtKB">
        <authorList>
            <consortium name="Ensembl"/>
        </authorList>
    </citation>
    <scope>IDENTIFICATION</scope>
</reference>
<organism evidence="2 3">
    <name type="scientific">Eptatretus burgeri</name>
    <name type="common">Inshore hagfish</name>
    <dbReference type="NCBI Taxonomy" id="7764"/>
    <lineage>
        <taxon>Eukaryota</taxon>
        <taxon>Metazoa</taxon>
        <taxon>Chordata</taxon>
        <taxon>Craniata</taxon>
        <taxon>Vertebrata</taxon>
        <taxon>Cyclostomata</taxon>
        <taxon>Myxini</taxon>
        <taxon>Myxiniformes</taxon>
        <taxon>Myxinidae</taxon>
        <taxon>Eptatretinae</taxon>
        <taxon>Eptatretus</taxon>
    </lineage>
</organism>
<dbReference type="Ensembl" id="ENSEBUT00000018322.1">
    <property type="protein sequence ID" value="ENSEBUP00000017746.1"/>
    <property type="gene ID" value="ENSEBUG00000011093.1"/>
</dbReference>
<dbReference type="Proteomes" id="UP000694388">
    <property type="component" value="Unplaced"/>
</dbReference>
<reference evidence="2" key="1">
    <citation type="submission" date="2025-08" db="UniProtKB">
        <authorList>
            <consortium name="Ensembl"/>
        </authorList>
    </citation>
    <scope>IDENTIFICATION</scope>
</reference>